<evidence type="ECO:0000256" key="1">
    <source>
        <dbReference type="ARBA" id="ARBA00001947"/>
    </source>
</evidence>
<reference evidence="6" key="1">
    <citation type="submission" date="2011-03" db="EMBL/GenBank/DDBJ databases">
        <title>Draft genome sequence of Brevundimonas diminuta.</title>
        <authorList>
            <person name="Brown P.J.B."/>
            <person name="Buechlein A."/>
            <person name="Hemmerich C."/>
            <person name="Brun Y.V."/>
        </authorList>
    </citation>
    <scope>NUCLEOTIDE SEQUENCE [LARGE SCALE GENOMIC DNA]</scope>
    <source>
        <strain evidence="6">C19</strain>
    </source>
</reference>
<evidence type="ECO:0000259" key="4">
    <source>
        <dbReference type="Pfam" id="PF00675"/>
    </source>
</evidence>
<dbReference type="Gene3D" id="3.30.830.10">
    <property type="entry name" value="Metalloenzyme, LuxS/M16 peptidase-like"/>
    <property type="match status" value="1"/>
</dbReference>
<dbReference type="InterPro" id="IPR001431">
    <property type="entry name" value="Pept_M16_Zn_BS"/>
</dbReference>
<dbReference type="Pfam" id="PF00675">
    <property type="entry name" value="Peptidase_M16"/>
    <property type="match status" value="1"/>
</dbReference>
<sequence>MCLVGLSLPAGTAMAGESLAEMIAGPDWPHSHAQFKPDSEARFGRLDTGLRYVIYRNTAQGRSTSMRFLVAAGSLQERDDQLGIAHFVEHMAFRGSKNLKDGELKRIVEAEGFGFGSDVNAFTGYETTKYVLDLPGNDLAQIDVAFSFVARDRRKSELRRRGHRA</sequence>
<dbReference type="PANTHER" id="PTHR11851">
    <property type="entry name" value="METALLOPROTEASE"/>
    <property type="match status" value="1"/>
</dbReference>
<evidence type="ECO:0000256" key="3">
    <source>
        <dbReference type="ARBA" id="ARBA00023049"/>
    </source>
</evidence>
<dbReference type="STRING" id="715226.ABI_25250"/>
<organism evidence="5 6">
    <name type="scientific">Asticcacaulis biprosthecium C19</name>
    <dbReference type="NCBI Taxonomy" id="715226"/>
    <lineage>
        <taxon>Bacteria</taxon>
        <taxon>Pseudomonadati</taxon>
        <taxon>Pseudomonadota</taxon>
        <taxon>Alphaproteobacteria</taxon>
        <taxon>Caulobacterales</taxon>
        <taxon>Caulobacteraceae</taxon>
        <taxon>Asticcacaulis</taxon>
    </lineage>
</organism>
<feature type="domain" description="Peptidase M16 N-terminal" evidence="4">
    <location>
        <begin position="52"/>
        <end position="141"/>
    </location>
</feature>
<evidence type="ECO:0000313" key="5">
    <source>
        <dbReference type="EMBL" id="EGF91111.1"/>
    </source>
</evidence>
<evidence type="ECO:0000256" key="2">
    <source>
        <dbReference type="ARBA" id="ARBA00007261"/>
    </source>
</evidence>
<dbReference type="EMBL" id="GL883078">
    <property type="protein sequence ID" value="EGF91111.1"/>
    <property type="molecule type" value="Genomic_DNA"/>
</dbReference>
<evidence type="ECO:0000313" key="6">
    <source>
        <dbReference type="Proteomes" id="UP000006512"/>
    </source>
</evidence>
<keyword evidence="6" id="KW-1185">Reference proteome</keyword>
<dbReference type="SUPFAM" id="SSF63411">
    <property type="entry name" value="LuxS/MPP-like metallohydrolase"/>
    <property type="match status" value="1"/>
</dbReference>
<dbReference type="GO" id="GO:0004222">
    <property type="term" value="F:metalloendopeptidase activity"/>
    <property type="evidence" value="ECO:0007669"/>
    <property type="project" value="InterPro"/>
</dbReference>
<dbReference type="PANTHER" id="PTHR11851:SF49">
    <property type="entry name" value="MITOCHONDRIAL-PROCESSING PEPTIDASE SUBUNIT ALPHA"/>
    <property type="match status" value="1"/>
</dbReference>
<keyword evidence="3" id="KW-0645">Protease</keyword>
<keyword evidence="3" id="KW-0378">Hydrolase</keyword>
<dbReference type="InterPro" id="IPR011765">
    <property type="entry name" value="Pept_M16_N"/>
</dbReference>
<accession>F4QP53</accession>
<dbReference type="GO" id="GO:0046872">
    <property type="term" value="F:metal ion binding"/>
    <property type="evidence" value="ECO:0007669"/>
    <property type="project" value="InterPro"/>
</dbReference>
<gene>
    <name evidence="5" type="ORF">ABI_25250</name>
</gene>
<keyword evidence="3" id="KW-0482">Metalloprotease</keyword>
<protein>
    <submittedName>
        <fullName evidence="5">Insulinase Peptidase family M16 family protein</fullName>
    </submittedName>
</protein>
<dbReference type="InterPro" id="IPR011249">
    <property type="entry name" value="Metalloenz_LuxS/M16"/>
</dbReference>
<dbReference type="eggNOG" id="COG0612">
    <property type="taxonomic scope" value="Bacteria"/>
</dbReference>
<dbReference type="PROSITE" id="PS00143">
    <property type="entry name" value="INSULINASE"/>
    <property type="match status" value="1"/>
</dbReference>
<dbReference type="GO" id="GO:0006508">
    <property type="term" value="P:proteolysis"/>
    <property type="evidence" value="ECO:0007669"/>
    <property type="project" value="InterPro"/>
</dbReference>
<proteinExistence type="inferred from homology"/>
<dbReference type="HOGENOM" id="CLU_1607485_0_0_5"/>
<name>F4QP53_9CAUL</name>
<dbReference type="InterPro" id="IPR050361">
    <property type="entry name" value="MPP/UQCRC_Complex"/>
</dbReference>
<comment type="similarity">
    <text evidence="2">Belongs to the peptidase M16 family.</text>
</comment>
<dbReference type="Proteomes" id="UP000006512">
    <property type="component" value="Unassembled WGS sequence"/>
</dbReference>
<comment type="cofactor">
    <cofactor evidence="1">
        <name>Zn(2+)</name>
        <dbReference type="ChEBI" id="CHEBI:29105"/>
    </cofactor>
</comment>
<dbReference type="AlphaFoldDB" id="F4QP53"/>